<protein>
    <submittedName>
        <fullName evidence="2">Uncharacterized protein</fullName>
    </submittedName>
</protein>
<dbReference type="EMBL" id="CAJGYM010000010">
    <property type="protein sequence ID" value="CAD6189279.1"/>
    <property type="molecule type" value="Genomic_DNA"/>
</dbReference>
<dbReference type="GO" id="GO:0008111">
    <property type="term" value="F:alpha-methylacyl-CoA racemase activity"/>
    <property type="evidence" value="ECO:0007669"/>
    <property type="project" value="TreeGrafter"/>
</dbReference>
<dbReference type="InterPro" id="IPR003673">
    <property type="entry name" value="CoA-Trfase_fam_III"/>
</dbReference>
<name>A0A8S1H0H6_9PELO</name>
<organism evidence="2 3">
    <name type="scientific">Caenorhabditis auriculariae</name>
    <dbReference type="NCBI Taxonomy" id="2777116"/>
    <lineage>
        <taxon>Eukaryota</taxon>
        <taxon>Metazoa</taxon>
        <taxon>Ecdysozoa</taxon>
        <taxon>Nematoda</taxon>
        <taxon>Chromadorea</taxon>
        <taxon>Rhabditida</taxon>
        <taxon>Rhabditina</taxon>
        <taxon>Rhabditomorpha</taxon>
        <taxon>Rhabditoidea</taxon>
        <taxon>Rhabditidae</taxon>
        <taxon>Peloderinae</taxon>
        <taxon>Caenorhabditis</taxon>
    </lineage>
</organism>
<comment type="similarity">
    <text evidence="1">Belongs to the CoA-transferase III family.</text>
</comment>
<evidence type="ECO:0000313" key="3">
    <source>
        <dbReference type="Proteomes" id="UP000835052"/>
    </source>
</evidence>
<evidence type="ECO:0000256" key="1">
    <source>
        <dbReference type="ARBA" id="ARBA00008383"/>
    </source>
</evidence>
<dbReference type="GO" id="GO:0005739">
    <property type="term" value="C:mitochondrion"/>
    <property type="evidence" value="ECO:0007669"/>
    <property type="project" value="TreeGrafter"/>
</dbReference>
<comment type="caution">
    <text evidence="2">The sequence shown here is derived from an EMBL/GenBank/DDBJ whole genome shotgun (WGS) entry which is preliminary data.</text>
</comment>
<dbReference type="PANTHER" id="PTHR48228:SF5">
    <property type="entry name" value="ALPHA-METHYLACYL-COA RACEMASE"/>
    <property type="match status" value="1"/>
</dbReference>
<accession>A0A8S1H0H6</accession>
<dbReference type="Proteomes" id="UP000835052">
    <property type="component" value="Unassembled WGS sequence"/>
</dbReference>
<dbReference type="Pfam" id="PF02515">
    <property type="entry name" value="CoA_transf_3"/>
    <property type="match status" value="2"/>
</dbReference>
<dbReference type="OrthoDB" id="5863171at2759"/>
<dbReference type="InterPro" id="IPR023606">
    <property type="entry name" value="CoA-Trfase_III_dom_1_sf"/>
</dbReference>
<reference evidence="2" key="1">
    <citation type="submission" date="2020-10" db="EMBL/GenBank/DDBJ databases">
        <authorList>
            <person name="Kikuchi T."/>
        </authorList>
    </citation>
    <scope>NUCLEOTIDE SEQUENCE</scope>
    <source>
        <strain evidence="2">NKZ352</strain>
    </source>
</reference>
<gene>
    <name evidence="2" type="ORF">CAUJ_LOCUS5198</name>
</gene>
<dbReference type="GO" id="GO:0008206">
    <property type="term" value="P:bile acid metabolic process"/>
    <property type="evidence" value="ECO:0007669"/>
    <property type="project" value="TreeGrafter"/>
</dbReference>
<dbReference type="SUPFAM" id="SSF89796">
    <property type="entry name" value="CoA-transferase family III (CaiB/BaiF)"/>
    <property type="match status" value="1"/>
</dbReference>
<sequence length="323" mass="35729">MQKLLNGVKVVELVGLAPVPYCGLVLSDFGADVTLVQKKSSEVVEQRLTRGKSSIALDLRDKNDLKKVKELCLTSDVLLDPHRPGVLEKMGLDPIDLLEEAGHDINYVALSGMMPTISGKHAERPWPPVNLLADFAGGGLTAAFGIVSALLARSHNGGKGCVIDCSMVEGLAYLSSFVTNYYNMSHLWTDPYAAFSGNCPIYRTYKTKDGKFMAVGALEPKFHQKMFEILGIDGSDAFGDPEKLTKDMEQKFEERTRDEWTQVFLGQDACVTPVLEIDEVGSFGHHKDRGTFEKNEEYGQWIAKPAPRMLYLPELVAQRKSKI</sequence>
<dbReference type="AlphaFoldDB" id="A0A8S1H0H6"/>
<dbReference type="Gene3D" id="3.40.50.10540">
    <property type="entry name" value="Crotonobetainyl-coa:carnitine coa-transferase, domain 1"/>
    <property type="match status" value="2"/>
</dbReference>
<dbReference type="InterPro" id="IPR050509">
    <property type="entry name" value="CoA-transferase_III"/>
</dbReference>
<dbReference type="PANTHER" id="PTHR48228">
    <property type="entry name" value="SUCCINYL-COA--D-CITRAMALATE COA-TRANSFERASE"/>
    <property type="match status" value="1"/>
</dbReference>
<dbReference type="InterPro" id="IPR044855">
    <property type="entry name" value="CoA-Trfase_III_dom3_sf"/>
</dbReference>
<dbReference type="Gene3D" id="3.30.1540.10">
    <property type="entry name" value="formyl-coa transferase, domain 3"/>
    <property type="match status" value="1"/>
</dbReference>
<keyword evidence="3" id="KW-1185">Reference proteome</keyword>
<proteinExistence type="inferred from homology"/>
<evidence type="ECO:0000313" key="2">
    <source>
        <dbReference type="EMBL" id="CAD6189279.1"/>
    </source>
</evidence>